<dbReference type="EMBL" id="CAJOBH010000200">
    <property type="protein sequence ID" value="CAF3770220.1"/>
    <property type="molecule type" value="Genomic_DNA"/>
</dbReference>
<dbReference type="PROSITE" id="PS50199">
    <property type="entry name" value="ZF_RANBP2_2"/>
    <property type="match status" value="1"/>
</dbReference>
<organism evidence="7 8">
    <name type="scientific">Rotaria magnacalcarata</name>
    <dbReference type="NCBI Taxonomy" id="392030"/>
    <lineage>
        <taxon>Eukaryota</taxon>
        <taxon>Metazoa</taxon>
        <taxon>Spiralia</taxon>
        <taxon>Gnathifera</taxon>
        <taxon>Rotifera</taxon>
        <taxon>Eurotatoria</taxon>
        <taxon>Bdelloidea</taxon>
        <taxon>Philodinida</taxon>
        <taxon>Philodinidae</taxon>
        <taxon>Rotaria</taxon>
    </lineage>
</organism>
<dbReference type="InterPro" id="IPR001876">
    <property type="entry name" value="Znf_RanBP2"/>
</dbReference>
<feature type="region of interest" description="Disordered" evidence="5">
    <location>
        <begin position="960"/>
        <end position="996"/>
    </location>
</feature>
<reference evidence="7" key="1">
    <citation type="submission" date="2021-02" db="EMBL/GenBank/DDBJ databases">
        <authorList>
            <person name="Nowell W R."/>
        </authorList>
    </citation>
    <scope>NUCLEOTIDE SEQUENCE</scope>
</reference>
<feature type="region of interest" description="Disordered" evidence="5">
    <location>
        <begin position="1"/>
        <end position="81"/>
    </location>
</feature>
<evidence type="ECO:0000256" key="4">
    <source>
        <dbReference type="PROSITE-ProRule" id="PRU00322"/>
    </source>
</evidence>
<evidence type="ECO:0000256" key="3">
    <source>
        <dbReference type="ARBA" id="ARBA00022833"/>
    </source>
</evidence>
<proteinExistence type="predicted"/>
<feature type="domain" description="RanBP2-type" evidence="6">
    <location>
        <begin position="431"/>
        <end position="461"/>
    </location>
</feature>
<dbReference type="GO" id="GO:0008270">
    <property type="term" value="F:zinc ion binding"/>
    <property type="evidence" value="ECO:0007669"/>
    <property type="project" value="UniProtKB-KW"/>
</dbReference>
<keyword evidence="1" id="KW-0479">Metal-binding</keyword>
<evidence type="ECO:0000256" key="2">
    <source>
        <dbReference type="ARBA" id="ARBA00022771"/>
    </source>
</evidence>
<feature type="compositionally biased region" description="Polar residues" evidence="5">
    <location>
        <begin position="68"/>
        <end position="81"/>
    </location>
</feature>
<keyword evidence="3" id="KW-0862">Zinc</keyword>
<dbReference type="AlphaFoldDB" id="A0A8S2IUW8"/>
<name>A0A8S2IUW8_9BILA</name>
<evidence type="ECO:0000313" key="7">
    <source>
        <dbReference type="EMBL" id="CAF3770220.1"/>
    </source>
</evidence>
<evidence type="ECO:0000259" key="6">
    <source>
        <dbReference type="PROSITE" id="PS50199"/>
    </source>
</evidence>
<feature type="region of interest" description="Disordered" evidence="5">
    <location>
        <begin position="514"/>
        <end position="541"/>
    </location>
</feature>
<feature type="non-terminal residue" evidence="7">
    <location>
        <position position="996"/>
    </location>
</feature>
<comment type="caution">
    <text evidence="7">The sequence shown here is derived from an EMBL/GenBank/DDBJ whole genome shotgun (WGS) entry which is preliminary data.</text>
</comment>
<feature type="compositionally biased region" description="Polar residues" evidence="5">
    <location>
        <begin position="1"/>
        <end position="10"/>
    </location>
</feature>
<feature type="compositionally biased region" description="Basic residues" evidence="5">
    <location>
        <begin position="986"/>
        <end position="996"/>
    </location>
</feature>
<accession>A0A8S2IUW8</accession>
<evidence type="ECO:0000313" key="8">
    <source>
        <dbReference type="Proteomes" id="UP000681967"/>
    </source>
</evidence>
<sequence>HHQPITNDEPQLTDDEDNNSRDVSPPAQQITEIEQQKKRRRTANYQHIISTTATTTTNGNHEDERTSLPLTSTNSVGSSSNRRIIDNGLSTAHTTPVLLQTFTEQKHNEGIHRLTSSKQRFDIPSTKRALTPNYDPAQSPLFSVGVRKINETTMSPNRTSTNLKSNTNEFTANYLLATGLVNRSQASTQNIQQSSSNPANRLLSNERQMFGVNYASINSRRLPYIERLRRRTLQDCIRLNRTLDSEPLSISTIDEHTSTVTSPTRKPMKAPEKECGIQCNISTVNDSIEPSKKVQRTFPPADIRLEALSVPMNDKTQAMCQTDSVIQTNSSITIEPIQPIHDITKPKVLSNITAFSWPRFARAQDDYAKKNPEKCRANAVSTQPSKPTVSSAIEKSNVNMTSSIASQINISSTMPKIPIFSVSPPRSTKPIAGPVWRCPSCSMEHPAQTSSCSLCHGINPNYKRLSAIESTSTLSSSSSSKVPDIIINEPTVSKSVITTQMTVQNEFTSMTKSSLSAPVPTLTKESTFSTPPSSTTTTSTLFPTTGTLPLFGTTNKETAVTNLPASTSVSFPSTTTVSFGTSTTSSDRSITTTSNNLFQIGTNPTSTFPTFGTLTSTNTTASTSITPSIIATTSSLSLPATTVSTSVTFGGFGTTPTTSSSGPITFGGFGATPITTTSSTPITFAGFGTASTIATTSASSTVPSDKTPLFSFGALTAPSSLSTIPATTASSITTGMFAFSTSTTTPATTTTTVSLTVPTPAVTTTSGLAFPSSFSSTSTPFSLTTTSAAPLFGGGLSSTSGFSFPSMGTTTTTSSSTPFAFGASSPPKTFAPSVISTGTTNPTPSFGATASFGSPATTVDKTSTSFSTFGSTSTTPSLFAFGATSSNPTTNPIQAPAVTTTSGFSFAPSTTAASSSFGSSGQTFGFGAAPSFSFGAGATSTTSNAPFQFSAVPPSTANNSFSVGFPPAAPAPENNPFSVSEETTKRHVIKAKRRAK</sequence>
<gene>
    <name evidence="7" type="ORF">BYL167_LOCUS1354</name>
</gene>
<protein>
    <recommendedName>
        <fullName evidence="6">RanBP2-type domain-containing protein</fullName>
    </recommendedName>
</protein>
<dbReference type="Proteomes" id="UP000681967">
    <property type="component" value="Unassembled WGS sequence"/>
</dbReference>
<keyword evidence="2 4" id="KW-0863">Zinc-finger</keyword>
<evidence type="ECO:0000256" key="5">
    <source>
        <dbReference type="SAM" id="MobiDB-lite"/>
    </source>
</evidence>
<feature type="compositionally biased region" description="Low complexity" evidence="5">
    <location>
        <begin position="526"/>
        <end position="541"/>
    </location>
</feature>
<evidence type="ECO:0000256" key="1">
    <source>
        <dbReference type="ARBA" id="ARBA00022723"/>
    </source>
</evidence>